<reference evidence="2" key="1">
    <citation type="submission" date="2021-02" db="EMBL/GenBank/DDBJ databases">
        <authorList>
            <person name="Nowell W R."/>
        </authorList>
    </citation>
    <scope>NUCLEOTIDE SEQUENCE</scope>
</reference>
<accession>A0A822FC37</accession>
<proteinExistence type="predicted"/>
<sequence length="36" mass="4321">MDYHVRLIAKDLHRTDFISSEQKPDNYNYGPLTRLL</sequence>
<dbReference type="Proteomes" id="UP000663848">
    <property type="component" value="Unassembled WGS sequence"/>
</dbReference>
<dbReference type="AlphaFoldDB" id="A0A822FC37"/>
<gene>
    <name evidence="1" type="ORF">QYT958_LOCUS45343</name>
    <name evidence="2" type="ORF">QYT958_LOCUS46002</name>
</gene>
<feature type="non-terminal residue" evidence="2">
    <location>
        <position position="36"/>
    </location>
</feature>
<evidence type="ECO:0000313" key="3">
    <source>
        <dbReference type="Proteomes" id="UP000663848"/>
    </source>
</evidence>
<dbReference type="EMBL" id="CAJOBR010079640">
    <property type="protein sequence ID" value="CAF5120113.1"/>
    <property type="molecule type" value="Genomic_DNA"/>
</dbReference>
<protein>
    <submittedName>
        <fullName evidence="2">Uncharacterized protein</fullName>
    </submittedName>
</protein>
<dbReference type="EMBL" id="CAJOBR010074845">
    <property type="protein sequence ID" value="CAF5109574.1"/>
    <property type="molecule type" value="Genomic_DNA"/>
</dbReference>
<organism evidence="2 3">
    <name type="scientific">Rotaria socialis</name>
    <dbReference type="NCBI Taxonomy" id="392032"/>
    <lineage>
        <taxon>Eukaryota</taxon>
        <taxon>Metazoa</taxon>
        <taxon>Spiralia</taxon>
        <taxon>Gnathifera</taxon>
        <taxon>Rotifera</taxon>
        <taxon>Eurotatoria</taxon>
        <taxon>Bdelloidea</taxon>
        <taxon>Philodinida</taxon>
        <taxon>Philodinidae</taxon>
        <taxon>Rotaria</taxon>
    </lineage>
</organism>
<evidence type="ECO:0000313" key="2">
    <source>
        <dbReference type="EMBL" id="CAF5120113.1"/>
    </source>
</evidence>
<name>A0A822FC37_9BILA</name>
<evidence type="ECO:0000313" key="1">
    <source>
        <dbReference type="EMBL" id="CAF5109574.1"/>
    </source>
</evidence>
<comment type="caution">
    <text evidence="2">The sequence shown here is derived from an EMBL/GenBank/DDBJ whole genome shotgun (WGS) entry which is preliminary data.</text>
</comment>